<dbReference type="InterPro" id="IPR050832">
    <property type="entry name" value="Bact_Acetyltransf"/>
</dbReference>
<dbReference type="EMBL" id="CP093313">
    <property type="protein sequence ID" value="UWZ83368.1"/>
    <property type="molecule type" value="Genomic_DNA"/>
</dbReference>
<dbReference type="Pfam" id="PF13508">
    <property type="entry name" value="Acetyltransf_7"/>
    <property type="match status" value="1"/>
</dbReference>
<dbReference type="PROSITE" id="PS51186">
    <property type="entry name" value="GNAT"/>
    <property type="match status" value="1"/>
</dbReference>
<sequence>MPASTQTEVLVRPATPADAATCGRICYDAFSAINARHNFPCDFPNVEHAIGVLTMMFSAPGFHAVVAEVEGRIIGSNVLDERSIIMGIGPITVDPATQNSGVGRKLMQAVIDRAHFQSAAGIRLVQAASHNRSLSLYASLGFDVREPLSCVQGTPRTRTIAGCEVRPAVASDPAACNALSTQIHGFDRGVDLAQSIEHGTARVVERGGRITGYASNLAFFGHATCESNQDLKALLASADTYGGPGILIPNRNTELLRWCLSNGLRITQPLTLMTTGLYNEPRGAWYPSVLF</sequence>
<dbReference type="InterPro" id="IPR000182">
    <property type="entry name" value="GNAT_dom"/>
</dbReference>
<feature type="domain" description="N-acetyltransferase" evidence="3">
    <location>
        <begin position="9"/>
        <end position="166"/>
    </location>
</feature>
<dbReference type="SUPFAM" id="SSF55729">
    <property type="entry name" value="Acyl-CoA N-acyltransferases (Nat)"/>
    <property type="match status" value="1"/>
</dbReference>
<dbReference type="Proteomes" id="UP001059380">
    <property type="component" value="Chromosome"/>
</dbReference>
<dbReference type="KEGG" id="orp:MOP44_22720"/>
<dbReference type="RefSeq" id="WP_260792703.1">
    <property type="nucleotide sequence ID" value="NZ_CP093313.1"/>
</dbReference>
<dbReference type="CDD" id="cd04301">
    <property type="entry name" value="NAT_SF"/>
    <property type="match status" value="1"/>
</dbReference>
<organism evidence="4 5">
    <name type="scientific">Occallatibacter riparius</name>
    <dbReference type="NCBI Taxonomy" id="1002689"/>
    <lineage>
        <taxon>Bacteria</taxon>
        <taxon>Pseudomonadati</taxon>
        <taxon>Acidobacteriota</taxon>
        <taxon>Terriglobia</taxon>
        <taxon>Terriglobales</taxon>
        <taxon>Acidobacteriaceae</taxon>
        <taxon>Occallatibacter</taxon>
    </lineage>
</organism>
<evidence type="ECO:0000313" key="4">
    <source>
        <dbReference type="EMBL" id="UWZ83368.1"/>
    </source>
</evidence>
<evidence type="ECO:0000259" key="3">
    <source>
        <dbReference type="PROSITE" id="PS51186"/>
    </source>
</evidence>
<dbReference type="GO" id="GO:0016747">
    <property type="term" value="F:acyltransferase activity, transferring groups other than amino-acyl groups"/>
    <property type="evidence" value="ECO:0007669"/>
    <property type="project" value="InterPro"/>
</dbReference>
<keyword evidence="5" id="KW-1185">Reference proteome</keyword>
<dbReference type="PANTHER" id="PTHR43877">
    <property type="entry name" value="AMINOALKYLPHOSPHONATE N-ACETYLTRANSFERASE-RELATED-RELATED"/>
    <property type="match status" value="1"/>
</dbReference>
<reference evidence="4" key="1">
    <citation type="submission" date="2021-04" db="EMBL/GenBank/DDBJ databases">
        <title>Phylogenetic analysis of Acidobacteriaceae.</title>
        <authorList>
            <person name="Qiu L."/>
            <person name="Zhang Q."/>
        </authorList>
    </citation>
    <scope>NUCLEOTIDE SEQUENCE</scope>
    <source>
        <strain evidence="4">DSM 25168</strain>
    </source>
</reference>
<dbReference type="Gene3D" id="3.40.630.30">
    <property type="match status" value="1"/>
</dbReference>
<proteinExistence type="predicted"/>
<name>A0A9J7BKL3_9BACT</name>
<protein>
    <submittedName>
        <fullName evidence="4">GNAT family N-acetyltransferase</fullName>
    </submittedName>
</protein>
<dbReference type="AlphaFoldDB" id="A0A9J7BKL3"/>
<keyword evidence="1" id="KW-0808">Transferase</keyword>
<evidence type="ECO:0000313" key="5">
    <source>
        <dbReference type="Proteomes" id="UP001059380"/>
    </source>
</evidence>
<accession>A0A9J7BKL3</accession>
<evidence type="ECO:0000256" key="2">
    <source>
        <dbReference type="ARBA" id="ARBA00023315"/>
    </source>
</evidence>
<evidence type="ECO:0000256" key="1">
    <source>
        <dbReference type="ARBA" id="ARBA00022679"/>
    </source>
</evidence>
<dbReference type="InterPro" id="IPR016181">
    <property type="entry name" value="Acyl_CoA_acyltransferase"/>
</dbReference>
<gene>
    <name evidence="4" type="ORF">MOP44_22720</name>
</gene>
<keyword evidence="2" id="KW-0012">Acyltransferase</keyword>